<feature type="region of interest" description="Disordered" evidence="2">
    <location>
        <begin position="25"/>
        <end position="47"/>
    </location>
</feature>
<keyword evidence="3" id="KW-0732">Signal</keyword>
<dbReference type="Gene3D" id="1.20.1260.10">
    <property type="match status" value="1"/>
</dbReference>
<organism evidence="5 6">
    <name type="scientific">Sphaerospermopsis kisseleviana CS-549</name>
    <dbReference type="NCBI Taxonomy" id="3021783"/>
    <lineage>
        <taxon>Bacteria</taxon>
        <taxon>Bacillati</taxon>
        <taxon>Cyanobacteriota</taxon>
        <taxon>Cyanophyceae</taxon>
        <taxon>Nostocales</taxon>
        <taxon>Aphanizomenonaceae</taxon>
        <taxon>Sphaerospermopsis</taxon>
        <taxon>Sphaerospermopsis kisseleviana</taxon>
    </lineage>
</organism>
<feature type="domain" description="DUF305" evidence="4">
    <location>
        <begin position="52"/>
        <end position="201"/>
    </location>
</feature>
<dbReference type="RefSeq" id="WP_190346920.1">
    <property type="nucleotide sequence ID" value="NZ_JAQMTI010000178.1"/>
</dbReference>
<dbReference type="Proteomes" id="UP001211711">
    <property type="component" value="Unassembled WGS sequence"/>
</dbReference>
<dbReference type="InterPro" id="IPR012347">
    <property type="entry name" value="Ferritin-like"/>
</dbReference>
<keyword evidence="6" id="KW-1185">Reference proteome</keyword>
<dbReference type="EMBL" id="JAQMTI010000178">
    <property type="protein sequence ID" value="MDB9442640.1"/>
    <property type="molecule type" value="Genomic_DNA"/>
</dbReference>
<protein>
    <submittedName>
        <fullName evidence="5">DUF305 domain-containing protein</fullName>
    </submittedName>
</protein>
<dbReference type="SUPFAM" id="SSF47240">
    <property type="entry name" value="Ferritin-like"/>
    <property type="match status" value="1"/>
</dbReference>
<dbReference type="PANTHER" id="PTHR36933">
    <property type="entry name" value="SLL0788 PROTEIN"/>
    <property type="match status" value="1"/>
</dbReference>
<keyword evidence="1" id="KW-0175">Coiled coil</keyword>
<gene>
    <name evidence="5" type="ORF">PN497_14895</name>
</gene>
<dbReference type="InterPro" id="IPR009078">
    <property type="entry name" value="Ferritin-like_SF"/>
</dbReference>
<proteinExistence type="predicted"/>
<sequence length="208" mass="22918">MLNKSVNFGILGLLAALSLTNSAIAQPHQHSPSTPAGETNTMPHTMPQQQEDQRFLKMMVHHDQKTVKIADLAIQKAKNPQIIALATEIKTEQTQEIEQLQALYKQLYGAELPAGAMNCMDMGGMGGMGRGNGMGGMMSLEALENAPNFDQEFLRKMIHHQQMSVKMAKTTAENANEPQIRNLAQAIIKTQTAQLEKLQQLQKVTGNR</sequence>
<accession>A0ABT4ZT96</accession>
<evidence type="ECO:0000256" key="3">
    <source>
        <dbReference type="SAM" id="SignalP"/>
    </source>
</evidence>
<evidence type="ECO:0000256" key="2">
    <source>
        <dbReference type="SAM" id="MobiDB-lite"/>
    </source>
</evidence>
<dbReference type="InterPro" id="IPR005183">
    <property type="entry name" value="DUF305_CopM-like"/>
</dbReference>
<evidence type="ECO:0000313" key="6">
    <source>
        <dbReference type="Proteomes" id="UP001211711"/>
    </source>
</evidence>
<feature type="chain" id="PRO_5046114868" evidence="3">
    <location>
        <begin position="26"/>
        <end position="208"/>
    </location>
</feature>
<reference evidence="5 6" key="1">
    <citation type="submission" date="2023-01" db="EMBL/GenBank/DDBJ databases">
        <title>Genomes from the Australian National Cyanobacteria Reference Collection.</title>
        <authorList>
            <person name="Willis A."/>
            <person name="Lee E.M.F."/>
        </authorList>
    </citation>
    <scope>NUCLEOTIDE SEQUENCE [LARGE SCALE GENOMIC DNA]</scope>
    <source>
        <strain evidence="5 6">CS-549</strain>
    </source>
</reference>
<comment type="caution">
    <text evidence="5">The sequence shown here is derived from an EMBL/GenBank/DDBJ whole genome shotgun (WGS) entry which is preliminary data.</text>
</comment>
<evidence type="ECO:0000313" key="5">
    <source>
        <dbReference type="EMBL" id="MDB9442640.1"/>
    </source>
</evidence>
<feature type="signal peptide" evidence="3">
    <location>
        <begin position="1"/>
        <end position="25"/>
    </location>
</feature>
<evidence type="ECO:0000259" key="4">
    <source>
        <dbReference type="Pfam" id="PF03713"/>
    </source>
</evidence>
<evidence type="ECO:0000256" key="1">
    <source>
        <dbReference type="SAM" id="Coils"/>
    </source>
</evidence>
<name>A0ABT4ZT96_9CYAN</name>
<feature type="coiled-coil region" evidence="1">
    <location>
        <begin position="83"/>
        <end position="110"/>
    </location>
</feature>
<dbReference type="Pfam" id="PF03713">
    <property type="entry name" value="DUF305"/>
    <property type="match status" value="1"/>
</dbReference>
<dbReference type="PANTHER" id="PTHR36933:SF1">
    <property type="entry name" value="SLL0788 PROTEIN"/>
    <property type="match status" value="1"/>
</dbReference>